<accession>A0ABU0SEP8</accession>
<sequence>MSSIIEQDSSFGFAPKSAKPRLSGIGALQQAALRLADLRRGGTNAFKTMDLVNVLLCQAARTRRAALPAVRVRLQSQRRNGLTAVRLRLY</sequence>
<comment type="caution">
    <text evidence="1">The sequence shown here is derived from an EMBL/GenBank/DDBJ whole genome shotgun (WGS) entry which is preliminary data.</text>
</comment>
<dbReference type="Proteomes" id="UP001237780">
    <property type="component" value="Unassembled WGS sequence"/>
</dbReference>
<reference evidence="1 2" key="1">
    <citation type="submission" date="2023-07" db="EMBL/GenBank/DDBJ databases">
        <title>Comparative genomics of wheat-associated soil bacteria to identify genetic determinants of phenazine resistance.</title>
        <authorList>
            <person name="Mouncey N."/>
        </authorList>
    </citation>
    <scope>NUCLEOTIDE SEQUENCE [LARGE SCALE GENOMIC DNA]</scope>
    <source>
        <strain evidence="1 2">W4I11</strain>
    </source>
</reference>
<proteinExistence type="predicted"/>
<dbReference type="RefSeq" id="WP_307285224.1">
    <property type="nucleotide sequence ID" value="NZ_JAUSZT010000003.1"/>
</dbReference>
<name>A0ABU0SEP8_9HYPH</name>
<dbReference type="EMBL" id="JAUSZT010000003">
    <property type="protein sequence ID" value="MDQ0999210.1"/>
    <property type="molecule type" value="Genomic_DNA"/>
</dbReference>
<evidence type="ECO:0000313" key="2">
    <source>
        <dbReference type="Proteomes" id="UP001237780"/>
    </source>
</evidence>
<gene>
    <name evidence="1" type="ORF">QFZ34_004392</name>
</gene>
<evidence type="ECO:0000313" key="1">
    <source>
        <dbReference type="EMBL" id="MDQ0999210.1"/>
    </source>
</evidence>
<organism evidence="1 2">
    <name type="scientific">Phyllobacterium ifriqiyense</name>
    <dbReference type="NCBI Taxonomy" id="314238"/>
    <lineage>
        <taxon>Bacteria</taxon>
        <taxon>Pseudomonadati</taxon>
        <taxon>Pseudomonadota</taxon>
        <taxon>Alphaproteobacteria</taxon>
        <taxon>Hyphomicrobiales</taxon>
        <taxon>Phyllobacteriaceae</taxon>
        <taxon>Phyllobacterium</taxon>
    </lineage>
</organism>
<keyword evidence="2" id="KW-1185">Reference proteome</keyword>
<protein>
    <submittedName>
        <fullName evidence="1">Uncharacterized protein</fullName>
    </submittedName>
</protein>